<dbReference type="InterPro" id="IPR036271">
    <property type="entry name" value="Tet_transcr_reg_TetR-rel_C_sf"/>
</dbReference>
<dbReference type="OrthoDB" id="9796019at2"/>
<keyword evidence="3" id="KW-0804">Transcription</keyword>
<evidence type="ECO:0000313" key="6">
    <source>
        <dbReference type="EMBL" id="SCE68800.1"/>
    </source>
</evidence>
<evidence type="ECO:0000256" key="2">
    <source>
        <dbReference type="ARBA" id="ARBA00023125"/>
    </source>
</evidence>
<dbReference type="InterPro" id="IPR050109">
    <property type="entry name" value="HTH-type_TetR-like_transc_reg"/>
</dbReference>
<dbReference type="Proteomes" id="UP000198242">
    <property type="component" value="Chromosome I"/>
</dbReference>
<evidence type="ECO:0000256" key="3">
    <source>
        <dbReference type="ARBA" id="ARBA00023163"/>
    </source>
</evidence>
<reference evidence="7" key="1">
    <citation type="submission" date="2016-06" db="EMBL/GenBank/DDBJ databases">
        <authorList>
            <person name="Varghese N."/>
            <person name="Submissions Spin"/>
        </authorList>
    </citation>
    <scope>NUCLEOTIDE SEQUENCE [LARGE SCALE GENOMIC DNA]</scope>
    <source>
        <strain evidence="7">DSM 43909</strain>
    </source>
</reference>
<accession>A0A1C4UAS1</accession>
<proteinExistence type="predicted"/>
<dbReference type="InterPro" id="IPR009057">
    <property type="entry name" value="Homeodomain-like_sf"/>
</dbReference>
<name>A0A1C4UAS1_MICVI</name>
<dbReference type="InterPro" id="IPR001647">
    <property type="entry name" value="HTH_TetR"/>
</dbReference>
<dbReference type="GO" id="GO:0000976">
    <property type="term" value="F:transcription cis-regulatory region binding"/>
    <property type="evidence" value="ECO:0007669"/>
    <property type="project" value="TreeGrafter"/>
</dbReference>
<dbReference type="RefSeq" id="WP_089004640.1">
    <property type="nucleotide sequence ID" value="NZ_LT607411.1"/>
</dbReference>
<feature type="DNA-binding region" description="H-T-H motif" evidence="4">
    <location>
        <begin position="37"/>
        <end position="56"/>
    </location>
</feature>
<dbReference type="Pfam" id="PF00440">
    <property type="entry name" value="TetR_N"/>
    <property type="match status" value="1"/>
</dbReference>
<keyword evidence="2 4" id="KW-0238">DNA-binding</keyword>
<dbReference type="PANTHER" id="PTHR30055:SF148">
    <property type="entry name" value="TETR-FAMILY TRANSCRIPTIONAL REGULATOR"/>
    <property type="match status" value="1"/>
</dbReference>
<dbReference type="GO" id="GO:0003700">
    <property type="term" value="F:DNA-binding transcription factor activity"/>
    <property type="evidence" value="ECO:0007669"/>
    <property type="project" value="TreeGrafter"/>
</dbReference>
<dbReference type="InterPro" id="IPR023772">
    <property type="entry name" value="DNA-bd_HTH_TetR-type_CS"/>
</dbReference>
<dbReference type="EMBL" id="LT607411">
    <property type="protein sequence ID" value="SCE68800.1"/>
    <property type="molecule type" value="Genomic_DNA"/>
</dbReference>
<feature type="domain" description="HTH tetR-type" evidence="5">
    <location>
        <begin position="14"/>
        <end position="74"/>
    </location>
</feature>
<dbReference type="InterPro" id="IPR011075">
    <property type="entry name" value="TetR_C"/>
</dbReference>
<protein>
    <submittedName>
        <fullName evidence="6">DNA-binding transcriptional regulator, AcrR family</fullName>
    </submittedName>
</protein>
<keyword evidence="7" id="KW-1185">Reference proteome</keyword>
<keyword evidence="1" id="KW-0805">Transcription regulation</keyword>
<dbReference type="PRINTS" id="PR00455">
    <property type="entry name" value="HTHTETR"/>
</dbReference>
<dbReference type="PANTHER" id="PTHR30055">
    <property type="entry name" value="HTH-TYPE TRANSCRIPTIONAL REGULATOR RUTR"/>
    <property type="match status" value="1"/>
</dbReference>
<dbReference type="PROSITE" id="PS50977">
    <property type="entry name" value="HTH_TETR_2"/>
    <property type="match status" value="1"/>
</dbReference>
<dbReference type="PROSITE" id="PS01081">
    <property type="entry name" value="HTH_TETR_1"/>
    <property type="match status" value="1"/>
</dbReference>
<evidence type="ECO:0000256" key="4">
    <source>
        <dbReference type="PROSITE-ProRule" id="PRU00335"/>
    </source>
</evidence>
<organism evidence="6 7">
    <name type="scientific">Micromonospora viridifaciens</name>
    <dbReference type="NCBI Taxonomy" id="1881"/>
    <lineage>
        <taxon>Bacteria</taxon>
        <taxon>Bacillati</taxon>
        <taxon>Actinomycetota</taxon>
        <taxon>Actinomycetes</taxon>
        <taxon>Micromonosporales</taxon>
        <taxon>Micromonosporaceae</taxon>
        <taxon>Micromonospora</taxon>
    </lineage>
</organism>
<gene>
    <name evidence="6" type="ORF">GA0074695_0317</name>
</gene>
<dbReference type="Pfam" id="PF16859">
    <property type="entry name" value="TetR_C_11"/>
    <property type="match status" value="1"/>
</dbReference>
<sequence length="210" mass="22724">MPERGPSRGRPRDIDVDRRILIAARDLLLVNGYAALSIDEVADRAGVAKTTLYRRWPTKDHLIVAVVALMQDDVPILDTGDIRADLTDYLRQVADGLNTMRRAGLPEGADDRSAGVVAEVAAAAARHADLGTLIRAVFARRNAMAIGLLASAVRRGALRTDLDVAVLFDQLVGPLYYRILVTGEPVDHPYLDLIIDGALRGARPSHAHPA</sequence>
<evidence type="ECO:0000259" key="5">
    <source>
        <dbReference type="PROSITE" id="PS50977"/>
    </source>
</evidence>
<dbReference type="SUPFAM" id="SSF48498">
    <property type="entry name" value="Tetracyclin repressor-like, C-terminal domain"/>
    <property type="match status" value="1"/>
</dbReference>
<dbReference type="AlphaFoldDB" id="A0A1C4UAS1"/>
<evidence type="ECO:0000256" key="1">
    <source>
        <dbReference type="ARBA" id="ARBA00023015"/>
    </source>
</evidence>
<dbReference type="Gene3D" id="1.10.10.60">
    <property type="entry name" value="Homeodomain-like"/>
    <property type="match status" value="1"/>
</dbReference>
<dbReference type="Gene3D" id="1.10.357.10">
    <property type="entry name" value="Tetracycline Repressor, domain 2"/>
    <property type="match status" value="1"/>
</dbReference>
<evidence type="ECO:0000313" key="7">
    <source>
        <dbReference type="Proteomes" id="UP000198242"/>
    </source>
</evidence>
<dbReference type="SUPFAM" id="SSF46689">
    <property type="entry name" value="Homeodomain-like"/>
    <property type="match status" value="1"/>
</dbReference>